<accession>A0A835CHG7</accession>
<evidence type="ECO:0000313" key="2">
    <source>
        <dbReference type="Proteomes" id="UP000634136"/>
    </source>
</evidence>
<organism evidence="1 2">
    <name type="scientific">Senna tora</name>
    <dbReference type="NCBI Taxonomy" id="362788"/>
    <lineage>
        <taxon>Eukaryota</taxon>
        <taxon>Viridiplantae</taxon>
        <taxon>Streptophyta</taxon>
        <taxon>Embryophyta</taxon>
        <taxon>Tracheophyta</taxon>
        <taxon>Spermatophyta</taxon>
        <taxon>Magnoliopsida</taxon>
        <taxon>eudicotyledons</taxon>
        <taxon>Gunneridae</taxon>
        <taxon>Pentapetalae</taxon>
        <taxon>rosids</taxon>
        <taxon>fabids</taxon>
        <taxon>Fabales</taxon>
        <taxon>Fabaceae</taxon>
        <taxon>Caesalpinioideae</taxon>
        <taxon>Cassia clade</taxon>
        <taxon>Senna</taxon>
    </lineage>
</organism>
<name>A0A835CHG7_9FABA</name>
<proteinExistence type="predicted"/>
<keyword evidence="2" id="KW-1185">Reference proteome</keyword>
<comment type="caution">
    <text evidence="1">The sequence shown here is derived from an EMBL/GenBank/DDBJ whole genome shotgun (WGS) entry which is preliminary data.</text>
</comment>
<sequence>MFQLESSWHGRTVDHVLTCSGRQITVGSLKPSRIMRQKTCCASESNTSVRVVFANQSGFGAPIAVDMAWEECGSCINIFQTTNRDRISETFTNYEAKDLLLQSVDHVLTYSGRQVMVGSQKPSRITRQKTCCAIESNTSVRVVFANCSGFDAPIAVDMAWEERGSCINIFRTINRGQISETFTN</sequence>
<gene>
    <name evidence="1" type="ORF">G2W53_007674</name>
</gene>
<protein>
    <submittedName>
        <fullName evidence="1">Uncharacterized protein</fullName>
    </submittedName>
</protein>
<reference evidence="1" key="1">
    <citation type="submission" date="2020-09" db="EMBL/GenBank/DDBJ databases">
        <title>Genome-Enabled Discovery of Anthraquinone Biosynthesis in Senna tora.</title>
        <authorList>
            <person name="Kang S.-H."/>
            <person name="Pandey R.P."/>
            <person name="Lee C.-M."/>
            <person name="Sim J.-S."/>
            <person name="Jeong J.-T."/>
            <person name="Choi B.-S."/>
            <person name="Jung M."/>
            <person name="Ginzburg D."/>
            <person name="Zhao K."/>
            <person name="Won S.Y."/>
            <person name="Oh T.-J."/>
            <person name="Yu Y."/>
            <person name="Kim N.-H."/>
            <person name="Lee O.R."/>
            <person name="Lee T.-H."/>
            <person name="Bashyal P."/>
            <person name="Kim T.-S."/>
            <person name="Lee W.-H."/>
            <person name="Kawkins C."/>
            <person name="Kim C.-K."/>
            <person name="Kim J.S."/>
            <person name="Ahn B.O."/>
            <person name="Rhee S.Y."/>
            <person name="Sohng J.K."/>
        </authorList>
    </citation>
    <scope>NUCLEOTIDE SEQUENCE</scope>
    <source>
        <tissue evidence="1">Leaf</tissue>
    </source>
</reference>
<evidence type="ECO:0000313" key="1">
    <source>
        <dbReference type="EMBL" id="KAF7839192.1"/>
    </source>
</evidence>
<dbReference type="EMBL" id="JAAIUW010000003">
    <property type="protein sequence ID" value="KAF7839192.1"/>
    <property type="molecule type" value="Genomic_DNA"/>
</dbReference>
<dbReference type="Proteomes" id="UP000634136">
    <property type="component" value="Unassembled WGS sequence"/>
</dbReference>
<dbReference type="AlphaFoldDB" id="A0A835CHG7"/>